<keyword evidence="2" id="KW-0472">Membrane</keyword>
<reference evidence="3 4" key="1">
    <citation type="submission" date="2021-01" db="EMBL/GenBank/DDBJ databases">
        <title>Genomic Encyclopedia of Type Strains, Phase IV (KMG-IV): sequencing the most valuable type-strain genomes for metagenomic binning, comparative biology and taxonomic classification.</title>
        <authorList>
            <person name="Goeker M."/>
        </authorList>
    </citation>
    <scope>NUCLEOTIDE SEQUENCE [LARGE SCALE GENOMIC DNA]</scope>
    <source>
        <strain evidence="3 4">DSM 24834</strain>
    </source>
</reference>
<dbReference type="Proteomes" id="UP001646157">
    <property type="component" value="Unassembled WGS sequence"/>
</dbReference>
<name>A0ABS2ND10_9BACI</name>
<keyword evidence="2" id="KW-0812">Transmembrane</keyword>
<dbReference type="EMBL" id="JAFBDZ010000002">
    <property type="protein sequence ID" value="MBM7585726.1"/>
    <property type="molecule type" value="Genomic_DNA"/>
</dbReference>
<dbReference type="Pfam" id="PF19754">
    <property type="entry name" value="DUF6241"/>
    <property type="match status" value="1"/>
</dbReference>
<keyword evidence="2" id="KW-1133">Transmembrane helix</keyword>
<evidence type="ECO:0008006" key="5">
    <source>
        <dbReference type="Google" id="ProtNLM"/>
    </source>
</evidence>
<evidence type="ECO:0000256" key="2">
    <source>
        <dbReference type="SAM" id="Phobius"/>
    </source>
</evidence>
<feature type="region of interest" description="Disordered" evidence="1">
    <location>
        <begin position="34"/>
        <end position="72"/>
    </location>
</feature>
<protein>
    <recommendedName>
        <fullName evidence="5">PRK06770 family protein</fullName>
    </recommendedName>
</protein>
<gene>
    <name evidence="3" type="ORF">JOC86_002268</name>
</gene>
<proteinExistence type="predicted"/>
<evidence type="ECO:0000313" key="3">
    <source>
        <dbReference type="EMBL" id="MBM7585726.1"/>
    </source>
</evidence>
<feature type="transmembrane region" description="Helical" evidence="2">
    <location>
        <begin position="7"/>
        <end position="27"/>
    </location>
</feature>
<evidence type="ECO:0000256" key="1">
    <source>
        <dbReference type="SAM" id="MobiDB-lite"/>
    </source>
</evidence>
<dbReference type="InterPro" id="IPR046208">
    <property type="entry name" value="DUF6241"/>
</dbReference>
<dbReference type="RefSeq" id="WP_205172229.1">
    <property type="nucleotide sequence ID" value="NZ_JAFBDZ010000002.1"/>
</dbReference>
<keyword evidence="4" id="KW-1185">Reference proteome</keyword>
<evidence type="ECO:0000313" key="4">
    <source>
        <dbReference type="Proteomes" id="UP001646157"/>
    </source>
</evidence>
<organism evidence="3 4">
    <name type="scientific">Rossellomorea pakistanensis</name>
    <dbReference type="NCBI Taxonomy" id="992288"/>
    <lineage>
        <taxon>Bacteria</taxon>
        <taxon>Bacillati</taxon>
        <taxon>Bacillota</taxon>
        <taxon>Bacilli</taxon>
        <taxon>Bacillales</taxon>
        <taxon>Bacillaceae</taxon>
        <taxon>Rossellomorea</taxon>
    </lineage>
</organism>
<comment type="caution">
    <text evidence="3">The sequence shown here is derived from an EMBL/GenBank/DDBJ whole genome shotgun (WGS) entry which is preliminary data.</text>
</comment>
<accession>A0ABS2ND10</accession>
<sequence>MFKRKLVMIPLFILLIVGIPFGVYYYLDSQTSTSTASGSKNNDGDSQKSGNAAISKAQDVEKGAEGENPFNESMTEPIAENIMMQYIHAMSHQKVSASEKWSYFRLTDDRVSYLLDQLEMKDYKHEKVYKDILTRWSEEDFSEVDHDHNEIWNLQDGSVGEAKGILSEKEEEAFIQKQNKESR</sequence>